<accession>A0ABR2L2F0</accession>
<dbReference type="InterPro" id="IPR027417">
    <property type="entry name" value="P-loop_NTPase"/>
</dbReference>
<dbReference type="InterPro" id="IPR005225">
    <property type="entry name" value="Small_GTP-bd"/>
</dbReference>
<keyword evidence="2" id="KW-0342">GTP-binding</keyword>
<dbReference type="PROSITE" id="PS51421">
    <property type="entry name" value="RAS"/>
    <property type="match status" value="1"/>
</dbReference>
<dbReference type="InterPro" id="IPR050227">
    <property type="entry name" value="Rab"/>
</dbReference>
<dbReference type="SMART" id="SM00173">
    <property type="entry name" value="RAS"/>
    <property type="match status" value="1"/>
</dbReference>
<name>A0ABR2L2F0_9EUKA</name>
<evidence type="ECO:0000313" key="4">
    <source>
        <dbReference type="Proteomes" id="UP001470230"/>
    </source>
</evidence>
<dbReference type="PROSITE" id="PS51419">
    <property type="entry name" value="RAB"/>
    <property type="match status" value="1"/>
</dbReference>
<comment type="caution">
    <text evidence="3">The sequence shown here is derived from an EMBL/GenBank/DDBJ whole genome shotgun (WGS) entry which is preliminary data.</text>
</comment>
<organism evidence="3 4">
    <name type="scientific">Tritrichomonas musculus</name>
    <dbReference type="NCBI Taxonomy" id="1915356"/>
    <lineage>
        <taxon>Eukaryota</taxon>
        <taxon>Metamonada</taxon>
        <taxon>Parabasalia</taxon>
        <taxon>Tritrichomonadida</taxon>
        <taxon>Tritrichomonadidae</taxon>
        <taxon>Tritrichomonas</taxon>
    </lineage>
</organism>
<proteinExistence type="predicted"/>
<dbReference type="CDD" id="cd00154">
    <property type="entry name" value="Rab"/>
    <property type="match status" value="1"/>
</dbReference>
<dbReference type="SMART" id="SM00174">
    <property type="entry name" value="RHO"/>
    <property type="match status" value="1"/>
</dbReference>
<dbReference type="NCBIfam" id="TIGR00231">
    <property type="entry name" value="small_GTP"/>
    <property type="match status" value="1"/>
</dbReference>
<dbReference type="Pfam" id="PF00071">
    <property type="entry name" value="Ras"/>
    <property type="match status" value="1"/>
</dbReference>
<dbReference type="EMBL" id="JAPFFF010000002">
    <property type="protein sequence ID" value="KAK8897540.1"/>
    <property type="molecule type" value="Genomic_DNA"/>
</dbReference>
<keyword evidence="1" id="KW-0547">Nucleotide-binding</keyword>
<dbReference type="SUPFAM" id="SSF52540">
    <property type="entry name" value="P-loop containing nucleoside triphosphate hydrolases"/>
    <property type="match status" value="1"/>
</dbReference>
<evidence type="ECO:0000256" key="2">
    <source>
        <dbReference type="ARBA" id="ARBA00023134"/>
    </source>
</evidence>
<dbReference type="SMART" id="SM00175">
    <property type="entry name" value="RAB"/>
    <property type="match status" value="1"/>
</dbReference>
<dbReference type="PRINTS" id="PR00449">
    <property type="entry name" value="RASTRNSFRMNG"/>
</dbReference>
<gene>
    <name evidence="3" type="ORF">M9Y10_015496</name>
</gene>
<reference evidence="3 4" key="1">
    <citation type="submission" date="2024-04" db="EMBL/GenBank/DDBJ databases">
        <title>Tritrichomonas musculus Genome.</title>
        <authorList>
            <person name="Alves-Ferreira E."/>
            <person name="Grigg M."/>
            <person name="Lorenzi H."/>
            <person name="Galac M."/>
        </authorList>
    </citation>
    <scope>NUCLEOTIDE SEQUENCE [LARGE SCALE GENOMIC DNA]</scope>
    <source>
        <strain evidence="3 4">EAF2021</strain>
    </source>
</reference>
<evidence type="ECO:0000313" key="3">
    <source>
        <dbReference type="EMBL" id="KAK8897540.1"/>
    </source>
</evidence>
<keyword evidence="4" id="KW-1185">Reference proteome</keyword>
<protein>
    <submittedName>
        <fullName evidence="3">Uncharacterized protein</fullName>
    </submittedName>
</protein>
<dbReference type="InterPro" id="IPR001806">
    <property type="entry name" value="Small_GTPase"/>
</dbReference>
<dbReference type="Gene3D" id="3.40.50.300">
    <property type="entry name" value="P-loop containing nucleotide triphosphate hydrolases"/>
    <property type="match status" value="1"/>
</dbReference>
<evidence type="ECO:0000256" key="1">
    <source>
        <dbReference type="ARBA" id="ARBA00022741"/>
    </source>
</evidence>
<dbReference type="PANTHER" id="PTHR47977">
    <property type="entry name" value="RAS-RELATED PROTEIN RAB"/>
    <property type="match status" value="1"/>
</dbReference>
<sequence length="203" mass="22590">MNYSKLKVVMIGDSNVGKSSIATRASDNYFDPEKLETVGSDIITLTKESEGKKVDLVIWDTAGQERFKSLSNYYMKDSGAVIIVYAINDSSFNSVDEWFERANDTLADRNPYFILVGNKNDLYDTNENENGNFISESEGRNKADALGIDFLSVSALTGDSINEIFENIASYYFNKIKQEDIENGANHTVDITESACDAKKSCC</sequence>
<dbReference type="Proteomes" id="UP001470230">
    <property type="component" value="Unassembled WGS sequence"/>
</dbReference>